<proteinExistence type="predicted"/>
<feature type="region of interest" description="Disordered" evidence="1">
    <location>
        <begin position="563"/>
        <end position="599"/>
    </location>
</feature>
<dbReference type="EMBL" id="AMQM01001214">
    <property type="status" value="NOT_ANNOTATED_CDS"/>
    <property type="molecule type" value="Genomic_DNA"/>
</dbReference>
<feature type="compositionally biased region" description="Polar residues" evidence="1">
    <location>
        <begin position="514"/>
        <end position="525"/>
    </location>
</feature>
<dbReference type="GeneID" id="20199818"/>
<protein>
    <submittedName>
        <fullName evidence="2 3">Uncharacterized protein</fullName>
    </submittedName>
</protein>
<dbReference type="HOGENOM" id="CLU_455822_0_0_1"/>
<evidence type="ECO:0000313" key="2">
    <source>
        <dbReference type="EMBL" id="ESN99358.1"/>
    </source>
</evidence>
<sequence>MEIDAVYSFQVQKLGSETTKSSNSINSLQKPLRKMYTFYQKNFSTNAAQHKIVAGVHGMTIIDTCNQHQNAEETNKATNLQILKNQIIFKAALQFKTIVADKKGKKFKAAFVPLDQGLLAKNKKKYNSLFVNLDEKENFLSTVTDNPPLFVFITKINKIFNMHVFVCSNETQALDIVNAFDGIAPKLNEVQSQNQGNNVSEKKQVGYDDNPANKESTVKLGNLNSQLGNFAENSQLKSDPMILQSPQPHQNPILANNVYDQLHPTQHIPPFNPQMNVNQPTTNYPQVYGQLMPPYYQQYGNPYQPQHMYGPPYIPPNFPVSMQQCYNPSENMYQPFANVGPSGTYTNFYPNQAYTANVPQEKTDVINNNLHEKIQPQHKTANLIPRPVIVNTNNAQCEQIEEKFNDLNIKPAISVTQPTSHFSKTAKQESSQQISQLSPLTAYNPFGNLLQTVPEKLSNHVIVDEIHNLSPKDVNEVQQTTNAQADTFSYAPVTQKRNEKVPPIPPTKKPPANVTISNKSSTSQPIDECTSPVSPETKEKHALKVPKKVMGIQVLPFGLDRQIQKKTSLSQPSSPQELSSDEKTIPTETTETPNIIAEK</sequence>
<dbReference type="CTD" id="20199818"/>
<feature type="region of interest" description="Disordered" evidence="1">
    <location>
        <begin position="485"/>
        <end position="542"/>
    </location>
</feature>
<dbReference type="Proteomes" id="UP000015101">
    <property type="component" value="Unassembled WGS sequence"/>
</dbReference>
<feature type="compositionally biased region" description="Low complexity" evidence="1">
    <location>
        <begin position="586"/>
        <end position="599"/>
    </location>
</feature>
<keyword evidence="4" id="KW-1185">Reference proteome</keyword>
<reference evidence="3" key="3">
    <citation type="submission" date="2015-06" db="UniProtKB">
        <authorList>
            <consortium name="EnsemblMetazoa"/>
        </authorList>
    </citation>
    <scope>IDENTIFICATION</scope>
</reference>
<feature type="compositionally biased region" description="Low complexity" evidence="1">
    <location>
        <begin position="568"/>
        <end position="578"/>
    </location>
</feature>
<feature type="region of interest" description="Disordered" evidence="1">
    <location>
        <begin position="191"/>
        <end position="211"/>
    </location>
</feature>
<dbReference type="RefSeq" id="XP_009023212.1">
    <property type="nucleotide sequence ID" value="XM_009024964.1"/>
</dbReference>
<dbReference type="AlphaFoldDB" id="T1ETB8"/>
<reference evidence="4" key="1">
    <citation type="submission" date="2012-12" db="EMBL/GenBank/DDBJ databases">
        <authorList>
            <person name="Hellsten U."/>
            <person name="Grimwood J."/>
            <person name="Chapman J.A."/>
            <person name="Shapiro H."/>
            <person name="Aerts A."/>
            <person name="Otillar R.P."/>
            <person name="Terry A.Y."/>
            <person name="Boore J.L."/>
            <person name="Simakov O."/>
            <person name="Marletaz F."/>
            <person name="Cho S.-J."/>
            <person name="Edsinger-Gonzales E."/>
            <person name="Havlak P."/>
            <person name="Kuo D.-H."/>
            <person name="Larsson T."/>
            <person name="Lv J."/>
            <person name="Arendt D."/>
            <person name="Savage R."/>
            <person name="Osoegawa K."/>
            <person name="de Jong P."/>
            <person name="Lindberg D.R."/>
            <person name="Seaver E.C."/>
            <person name="Weisblat D.A."/>
            <person name="Putnam N.H."/>
            <person name="Grigoriev I.V."/>
            <person name="Rokhsar D.S."/>
        </authorList>
    </citation>
    <scope>NUCLEOTIDE SEQUENCE</scope>
</reference>
<gene>
    <name evidence="3" type="primary">20199818</name>
    <name evidence="2" type="ORF">HELRODRAFT_162891</name>
</gene>
<evidence type="ECO:0000313" key="4">
    <source>
        <dbReference type="Proteomes" id="UP000015101"/>
    </source>
</evidence>
<dbReference type="EnsemblMetazoa" id="HelroT162891">
    <property type="protein sequence ID" value="HelroP162891"/>
    <property type="gene ID" value="HelroG162891"/>
</dbReference>
<evidence type="ECO:0000256" key="1">
    <source>
        <dbReference type="SAM" id="MobiDB-lite"/>
    </source>
</evidence>
<accession>T1ETB8</accession>
<dbReference type="InParanoid" id="T1ETB8"/>
<dbReference type="KEGG" id="hro:HELRODRAFT_162891"/>
<organism evidence="3 4">
    <name type="scientific">Helobdella robusta</name>
    <name type="common">Californian leech</name>
    <dbReference type="NCBI Taxonomy" id="6412"/>
    <lineage>
        <taxon>Eukaryota</taxon>
        <taxon>Metazoa</taxon>
        <taxon>Spiralia</taxon>
        <taxon>Lophotrochozoa</taxon>
        <taxon>Annelida</taxon>
        <taxon>Clitellata</taxon>
        <taxon>Hirudinea</taxon>
        <taxon>Rhynchobdellida</taxon>
        <taxon>Glossiphoniidae</taxon>
        <taxon>Helobdella</taxon>
    </lineage>
</organism>
<evidence type="ECO:0000313" key="3">
    <source>
        <dbReference type="EnsemblMetazoa" id="HelroP162891"/>
    </source>
</evidence>
<name>T1ETB8_HELRO</name>
<dbReference type="CDD" id="cd00934">
    <property type="entry name" value="PTB"/>
    <property type="match status" value="1"/>
</dbReference>
<reference evidence="2 4" key="2">
    <citation type="journal article" date="2013" name="Nature">
        <title>Insights into bilaterian evolution from three spiralian genomes.</title>
        <authorList>
            <person name="Simakov O."/>
            <person name="Marletaz F."/>
            <person name="Cho S.J."/>
            <person name="Edsinger-Gonzales E."/>
            <person name="Havlak P."/>
            <person name="Hellsten U."/>
            <person name="Kuo D.H."/>
            <person name="Larsson T."/>
            <person name="Lv J."/>
            <person name="Arendt D."/>
            <person name="Savage R."/>
            <person name="Osoegawa K."/>
            <person name="de Jong P."/>
            <person name="Grimwood J."/>
            <person name="Chapman J.A."/>
            <person name="Shapiro H."/>
            <person name="Aerts A."/>
            <person name="Otillar R.P."/>
            <person name="Terry A.Y."/>
            <person name="Boore J.L."/>
            <person name="Grigoriev I.V."/>
            <person name="Lindberg D.R."/>
            <person name="Seaver E.C."/>
            <person name="Weisblat D.A."/>
            <person name="Putnam N.H."/>
            <person name="Rokhsar D.S."/>
        </authorList>
    </citation>
    <scope>NUCLEOTIDE SEQUENCE</scope>
</reference>
<dbReference type="EMBL" id="KB097143">
    <property type="protein sequence ID" value="ESN99358.1"/>
    <property type="molecule type" value="Genomic_DNA"/>
</dbReference>